<evidence type="ECO:0000313" key="2">
    <source>
        <dbReference type="EMBL" id="NDV35737.1"/>
    </source>
</evidence>
<feature type="transmembrane region" description="Helical" evidence="1">
    <location>
        <begin position="71"/>
        <end position="92"/>
    </location>
</feature>
<accession>A0A6B2LFV8</accession>
<protein>
    <submittedName>
        <fullName evidence="2">Uncharacterized protein</fullName>
    </submittedName>
</protein>
<keyword evidence="1" id="KW-0812">Transmembrane</keyword>
<proteinExistence type="predicted"/>
<feature type="transmembrane region" description="Helical" evidence="1">
    <location>
        <begin position="162"/>
        <end position="186"/>
    </location>
</feature>
<sequence>MLVVPVKSSKEDIKFLTAPPMSSKLKADRATLTWFCASRTWSSVGIYPVGDLKVGGTQGLLLLLKKEGLELFIWAGCCCCPGPGFCTVGVGFLEFGLELCGVGLVFWGWFLGGWVWGMSGKRLSMSSAGFCSGLFVLRGLLRSGTKGTEPGGLGKVLWRVGVPGTIGRFLLVFWGGAGNLLLIFGLEF</sequence>
<keyword evidence="1" id="KW-1133">Transmembrane helix</keyword>
<feature type="transmembrane region" description="Helical" evidence="1">
    <location>
        <begin position="99"/>
        <end position="117"/>
    </location>
</feature>
<evidence type="ECO:0000256" key="1">
    <source>
        <dbReference type="SAM" id="Phobius"/>
    </source>
</evidence>
<dbReference type="EMBL" id="GIBP01006768">
    <property type="protein sequence ID" value="NDV35737.1"/>
    <property type="molecule type" value="Transcribed_RNA"/>
</dbReference>
<name>A0A6B2LFV8_9EUKA</name>
<keyword evidence="1" id="KW-0472">Membrane</keyword>
<dbReference type="AlphaFoldDB" id="A0A6B2LFV8"/>
<organism evidence="2">
    <name type="scientific">Arcella intermedia</name>
    <dbReference type="NCBI Taxonomy" id="1963864"/>
    <lineage>
        <taxon>Eukaryota</taxon>
        <taxon>Amoebozoa</taxon>
        <taxon>Tubulinea</taxon>
        <taxon>Elardia</taxon>
        <taxon>Arcellinida</taxon>
        <taxon>Sphaerothecina</taxon>
        <taxon>Arcellidae</taxon>
        <taxon>Arcella</taxon>
    </lineage>
</organism>
<reference evidence="2" key="1">
    <citation type="journal article" date="2020" name="J. Eukaryot. Microbiol.">
        <title>De novo Sequencing, Assembly and Annotation of the Transcriptome for the Free-Living Testate Amoeba Arcella intermedia.</title>
        <authorList>
            <person name="Ribeiro G.M."/>
            <person name="Porfirio-Sousa A.L."/>
            <person name="Maurer-Alcala X.X."/>
            <person name="Katz L.A."/>
            <person name="Lahr D.J.G."/>
        </authorList>
    </citation>
    <scope>NUCLEOTIDE SEQUENCE</scope>
</reference>